<feature type="transmembrane region" description="Helical" evidence="1">
    <location>
        <begin position="12"/>
        <end position="31"/>
    </location>
</feature>
<sequence>MVLRLARGPVNISFLFFLFLFPILSKLFLYLGGKSQMKNKIEQNKKNHKFRSSPLREHLAFALLVKIWHGYFVWYLSLALEQKINLMAGLKNHIVSKCARDGRAGGWPRLMGSTKNC</sequence>
<keyword evidence="1" id="KW-0812">Transmembrane</keyword>
<dbReference type="EMBL" id="ML732837">
    <property type="protein sequence ID" value="KAB8270015.1"/>
    <property type="molecule type" value="Genomic_DNA"/>
</dbReference>
<protein>
    <submittedName>
        <fullName evidence="2">Uncharacterized protein</fullName>
    </submittedName>
</protein>
<keyword evidence="1" id="KW-1133">Transmembrane helix</keyword>
<name>A0A5N6IUI4_9EURO</name>
<proteinExistence type="predicted"/>
<keyword evidence="3" id="KW-1185">Reference proteome</keyword>
<gene>
    <name evidence="2" type="ORF">BDV30DRAFT_215970</name>
</gene>
<accession>A0A5N6IUI4</accession>
<dbReference type="Proteomes" id="UP000326289">
    <property type="component" value="Unassembled WGS sequence"/>
</dbReference>
<evidence type="ECO:0000313" key="2">
    <source>
        <dbReference type="EMBL" id="KAB8270015.1"/>
    </source>
</evidence>
<reference evidence="2 3" key="1">
    <citation type="submission" date="2019-04" db="EMBL/GenBank/DDBJ databases">
        <title>Fungal friends and foes A comparative genomics study of 23 Aspergillus species from section Flavi.</title>
        <authorList>
            <consortium name="DOE Joint Genome Institute"/>
            <person name="Kjaerbolling I."/>
            <person name="Vesth T.C."/>
            <person name="Frisvad J.C."/>
            <person name="Nybo J.L."/>
            <person name="Theobald S."/>
            <person name="Kildgaard S."/>
            <person name="Petersen T.I."/>
            <person name="Kuo A."/>
            <person name="Sato A."/>
            <person name="Lyhne E.K."/>
            <person name="Kogle M.E."/>
            <person name="Wiebenga A."/>
            <person name="Kun R.S."/>
            <person name="Lubbers R.J."/>
            <person name="Makela M.R."/>
            <person name="Barry K."/>
            <person name="Chovatia M."/>
            <person name="Clum A."/>
            <person name="Daum C."/>
            <person name="Haridas S."/>
            <person name="He G."/>
            <person name="LaButti K."/>
            <person name="Lipzen A."/>
            <person name="Mondo S."/>
            <person name="Pangilinan J."/>
            <person name="Riley R."/>
            <person name="Salamov A."/>
            <person name="Simmons B.A."/>
            <person name="Magnuson J.K."/>
            <person name="Henrissat B."/>
            <person name="Mortensen U.H."/>
            <person name="Larsen T.O."/>
            <person name="De vries R.P."/>
            <person name="Grigoriev I.V."/>
            <person name="Machida M."/>
            <person name="Baker S.E."/>
            <person name="Andersen M.R."/>
        </authorList>
    </citation>
    <scope>NUCLEOTIDE SEQUENCE [LARGE SCALE GENOMIC DNA]</scope>
    <source>
        <strain evidence="2 3">CBS 117635</strain>
    </source>
</reference>
<organism evidence="2 3">
    <name type="scientific">Aspergillus minisclerotigenes</name>
    <dbReference type="NCBI Taxonomy" id="656917"/>
    <lineage>
        <taxon>Eukaryota</taxon>
        <taxon>Fungi</taxon>
        <taxon>Dikarya</taxon>
        <taxon>Ascomycota</taxon>
        <taxon>Pezizomycotina</taxon>
        <taxon>Eurotiomycetes</taxon>
        <taxon>Eurotiomycetidae</taxon>
        <taxon>Eurotiales</taxon>
        <taxon>Aspergillaceae</taxon>
        <taxon>Aspergillus</taxon>
        <taxon>Aspergillus subgen. Circumdati</taxon>
    </lineage>
</organism>
<keyword evidence="1" id="KW-0472">Membrane</keyword>
<evidence type="ECO:0000256" key="1">
    <source>
        <dbReference type="SAM" id="Phobius"/>
    </source>
</evidence>
<evidence type="ECO:0000313" key="3">
    <source>
        <dbReference type="Proteomes" id="UP000326289"/>
    </source>
</evidence>
<dbReference type="AlphaFoldDB" id="A0A5N6IUI4"/>
<feature type="transmembrane region" description="Helical" evidence="1">
    <location>
        <begin position="59"/>
        <end position="77"/>
    </location>
</feature>